<feature type="compositionally biased region" description="Acidic residues" evidence="1">
    <location>
        <begin position="48"/>
        <end position="67"/>
    </location>
</feature>
<feature type="compositionally biased region" description="Basic and acidic residues" evidence="1">
    <location>
        <begin position="26"/>
        <end position="47"/>
    </location>
</feature>
<proteinExistence type="predicted"/>
<organism evidence="2">
    <name type="scientific">marine sediment metagenome</name>
    <dbReference type="NCBI Taxonomy" id="412755"/>
    <lineage>
        <taxon>unclassified sequences</taxon>
        <taxon>metagenomes</taxon>
        <taxon>ecological metagenomes</taxon>
    </lineage>
</organism>
<reference evidence="2" key="1">
    <citation type="journal article" date="2015" name="Nature">
        <title>Complex archaea that bridge the gap between prokaryotes and eukaryotes.</title>
        <authorList>
            <person name="Spang A."/>
            <person name="Saw J.H."/>
            <person name="Jorgensen S.L."/>
            <person name="Zaremba-Niedzwiedzka K."/>
            <person name="Martijn J."/>
            <person name="Lind A.E."/>
            <person name="van Eijk R."/>
            <person name="Schleper C."/>
            <person name="Guy L."/>
            <person name="Ettema T.J."/>
        </authorList>
    </citation>
    <scope>NUCLEOTIDE SEQUENCE</scope>
</reference>
<feature type="compositionally biased region" description="Basic and acidic residues" evidence="1">
    <location>
        <begin position="1"/>
        <end position="10"/>
    </location>
</feature>
<evidence type="ECO:0000256" key="1">
    <source>
        <dbReference type="SAM" id="MobiDB-lite"/>
    </source>
</evidence>
<evidence type="ECO:0000313" key="2">
    <source>
        <dbReference type="EMBL" id="KKM18662.1"/>
    </source>
</evidence>
<comment type="caution">
    <text evidence="2">The sequence shown here is derived from an EMBL/GenBank/DDBJ whole genome shotgun (WGS) entry which is preliminary data.</text>
</comment>
<dbReference type="EMBL" id="LAZR01014173">
    <property type="protein sequence ID" value="KKM18662.1"/>
    <property type="molecule type" value="Genomic_DNA"/>
</dbReference>
<accession>A0A0F9HU59</accession>
<feature type="region of interest" description="Disordered" evidence="1">
    <location>
        <begin position="1"/>
        <end position="77"/>
    </location>
</feature>
<sequence length="113" mass="12482">MDGLFHEKPMRSISQGNNYASRGRHQSRDNNIEHQRDSGVRDVRTGEVQEEEAADGGGSSDEEEGGDPEPSSVPKEAEEVIVVRSWIATCPCFGKKIHYELGIDFGRGSAYDE</sequence>
<protein>
    <submittedName>
        <fullName evidence="2">Uncharacterized protein</fullName>
    </submittedName>
</protein>
<name>A0A0F9HU59_9ZZZZ</name>
<gene>
    <name evidence="2" type="ORF">LCGC14_1663450</name>
</gene>
<dbReference type="AlphaFoldDB" id="A0A0F9HU59"/>